<feature type="signal peptide" evidence="1">
    <location>
        <begin position="1"/>
        <end position="25"/>
    </location>
</feature>
<name>H6L7H7_SAPGL</name>
<proteinExistence type="predicted"/>
<dbReference type="AlphaFoldDB" id="H6L7H7"/>
<protein>
    <recommendedName>
        <fullName evidence="4">Lipoprotein</fullName>
    </recommendedName>
</protein>
<gene>
    <name evidence="2" type="ordered locus">SGRA_4213</name>
</gene>
<dbReference type="Proteomes" id="UP000007519">
    <property type="component" value="Chromosome"/>
</dbReference>
<dbReference type="HOGENOM" id="CLU_1041669_0_0_10"/>
<reference evidence="2 3" key="1">
    <citation type="journal article" date="2012" name="Stand. Genomic Sci.">
        <title>Complete genome sequencing and analysis of Saprospira grandis str. Lewin, a predatory marine bacterium.</title>
        <authorList>
            <person name="Saw J.H."/>
            <person name="Yuryev A."/>
            <person name="Kanbe M."/>
            <person name="Hou S."/>
            <person name="Young A.G."/>
            <person name="Aizawa S."/>
            <person name="Alam M."/>
        </authorList>
    </citation>
    <scope>NUCLEOTIDE SEQUENCE [LARGE SCALE GENOMIC DNA]</scope>
    <source>
        <strain evidence="2 3">Lewin</strain>
    </source>
</reference>
<evidence type="ECO:0000256" key="1">
    <source>
        <dbReference type="SAM" id="SignalP"/>
    </source>
</evidence>
<sequence length="267" mass="30938">MIKNSMSYYLIAVIFFALSCGSTEQANKKDQNLITANYSCSSSYVKDLGIDSMTIFHKLNDSVKMLTASLKFNSQGKLIYFFDGFDYYHFRYNREGLDSTIFYKEHRLLFADYSYDTDSSLSKLSFYTDSIQKNKIDAVKRLQFLKTDSSYSIIDSCRTLTAVLDSEGKLVSTTEEFSCMPIGYLNRPYFRSNLKYTLPYKGTNKLISSIKTNYQYHANRLVKIEEYVDNHKACELYFLDGLPHLAYNFPIGQKDTIIESYELVLKK</sequence>
<keyword evidence="3" id="KW-1185">Reference proteome</keyword>
<dbReference type="EMBL" id="CP002831">
    <property type="protein sequence ID" value="AFC26928.1"/>
    <property type="molecule type" value="Genomic_DNA"/>
</dbReference>
<dbReference type="PROSITE" id="PS51257">
    <property type="entry name" value="PROKAR_LIPOPROTEIN"/>
    <property type="match status" value="1"/>
</dbReference>
<feature type="chain" id="PRO_5003604750" description="Lipoprotein" evidence="1">
    <location>
        <begin position="26"/>
        <end position="267"/>
    </location>
</feature>
<dbReference type="STRING" id="984262.SGRA_4213"/>
<dbReference type="KEGG" id="sgn:SGRA_4213"/>
<evidence type="ECO:0000313" key="3">
    <source>
        <dbReference type="Proteomes" id="UP000007519"/>
    </source>
</evidence>
<evidence type="ECO:0000313" key="2">
    <source>
        <dbReference type="EMBL" id="AFC26928.1"/>
    </source>
</evidence>
<organism evidence="2 3">
    <name type="scientific">Saprospira grandis (strain Lewin)</name>
    <dbReference type="NCBI Taxonomy" id="984262"/>
    <lineage>
        <taxon>Bacteria</taxon>
        <taxon>Pseudomonadati</taxon>
        <taxon>Bacteroidota</taxon>
        <taxon>Saprospiria</taxon>
        <taxon>Saprospirales</taxon>
        <taxon>Saprospiraceae</taxon>
        <taxon>Saprospira</taxon>
    </lineage>
</organism>
<evidence type="ECO:0008006" key="4">
    <source>
        <dbReference type="Google" id="ProtNLM"/>
    </source>
</evidence>
<accession>H6L7H7</accession>
<keyword evidence="1" id="KW-0732">Signal</keyword>